<dbReference type="Pfam" id="PF07776">
    <property type="entry name" value="zf-AD"/>
    <property type="match status" value="1"/>
</dbReference>
<evidence type="ECO:0000256" key="10">
    <source>
        <dbReference type="PROSITE-ProRule" id="PRU01263"/>
    </source>
</evidence>
<dbReference type="PROSITE" id="PS51915">
    <property type="entry name" value="ZAD"/>
    <property type="match status" value="1"/>
</dbReference>
<feature type="binding site" evidence="10">
    <location>
        <position position="16"/>
    </location>
    <ligand>
        <name>Zn(2+)</name>
        <dbReference type="ChEBI" id="CHEBI:29105"/>
    </ligand>
</feature>
<evidence type="ECO:0000259" key="11">
    <source>
        <dbReference type="PROSITE" id="PS50157"/>
    </source>
</evidence>
<keyword evidence="2 10" id="KW-0479">Metal-binding</keyword>
<dbReference type="FunCoup" id="B0WUT6">
    <property type="interactions" value="173"/>
</dbReference>
<evidence type="ECO:0000256" key="2">
    <source>
        <dbReference type="ARBA" id="ARBA00022723"/>
    </source>
</evidence>
<dbReference type="SUPFAM" id="SSF57716">
    <property type="entry name" value="Glucocorticoid receptor-like (DNA-binding domain)"/>
    <property type="match status" value="1"/>
</dbReference>
<gene>
    <name evidence="14" type="primary">6043506</name>
    <name evidence="13" type="ORF">CpipJ_CPIJ011160</name>
</gene>
<dbReference type="VEuPathDB" id="VectorBase:CQUJHB012069"/>
<sequence>MKFGLFADTKALCRVCMTATDGHRTDLYDGTSLVAGQPSLHEMLKAICAAVFDKSDADYPPGFPTQVCANCRNAILVAFKLHQTCIETDRRLGELLALKWELQDLGGGGESGDPLRSSNEIGEITDKSFELGGDGTAQIVIHPGPNDQNNVSCPMSEEKIKVEELDLMDESGIDGHDSSSIDQEEIANEVGNEMECGQTLQNTARLRKHLRTRCAKLKALSLTNKEVAIRTCRVCGKFHQSVRRLFEHMKQDHPGRNKLGLVVVRKRNQCSKCQESFPTKSALTKHRQVHNAPFKCSICGKELLTKQALKGHIMRHSDIKPHNCDLCPLRFYTTQELKSHMLLHAKQQNAIREIKLHKCKTCNAAFPTKEALTKHRPTHNVPSNCSVCGKTLNSSAALKVHMMRHADTKAHCCELCPLRFYTKGDLYNHKASHIQQRTHICDICGSKFAKQSALKRHVKLVHEGLRPFECQICGFKLFTSTQLKRHLLGHSKEKPYKCELCTQAFVKTDELANHVARKHRGGLPYPCDRCDESFRLMTELRHHYRVHVQAGEQIDEMRFTAMATLQRIFARDKQKLPEEGNCAK</sequence>
<dbReference type="FunFam" id="3.30.160.60:FF:000032">
    <property type="entry name" value="Krueppel-like factor 4"/>
    <property type="match status" value="1"/>
</dbReference>
<dbReference type="SUPFAM" id="SSF57667">
    <property type="entry name" value="beta-beta-alpha zinc fingers"/>
    <property type="match status" value="6"/>
</dbReference>
<dbReference type="GO" id="GO:0000981">
    <property type="term" value="F:DNA-binding transcription factor activity, RNA polymerase II-specific"/>
    <property type="evidence" value="ECO:0007669"/>
    <property type="project" value="TreeGrafter"/>
</dbReference>
<dbReference type="PROSITE" id="PS00028">
    <property type="entry name" value="ZINC_FINGER_C2H2_1"/>
    <property type="match status" value="10"/>
</dbReference>
<dbReference type="InParanoid" id="B0WUT6"/>
<dbReference type="OrthoDB" id="427030at2759"/>
<dbReference type="InterPro" id="IPR013087">
    <property type="entry name" value="Znf_C2H2_type"/>
</dbReference>
<feature type="binding site" evidence="10">
    <location>
        <position position="68"/>
    </location>
    <ligand>
        <name>Zn(2+)</name>
        <dbReference type="ChEBI" id="CHEBI:29105"/>
    </ligand>
</feature>
<feature type="domain" description="C2H2-type" evidence="11">
    <location>
        <begin position="525"/>
        <end position="552"/>
    </location>
</feature>
<evidence type="ECO:0000256" key="7">
    <source>
        <dbReference type="ARBA" id="ARBA00023163"/>
    </source>
</evidence>
<feature type="binding site" evidence="10">
    <location>
        <position position="71"/>
    </location>
    <ligand>
        <name>Zn(2+)</name>
        <dbReference type="ChEBI" id="CHEBI:29105"/>
    </ligand>
</feature>
<dbReference type="KEGG" id="cqu:CpipJ_CPIJ011160"/>
<evidence type="ECO:0000313" key="14">
    <source>
        <dbReference type="EnsemblMetazoa" id="CPIJ011160-PA"/>
    </source>
</evidence>
<feature type="domain" description="C2H2-type" evidence="11">
    <location>
        <begin position="411"/>
        <end position="438"/>
    </location>
</feature>
<organism>
    <name type="scientific">Culex quinquefasciatus</name>
    <name type="common">Southern house mosquito</name>
    <name type="synonym">Culex pungens</name>
    <dbReference type="NCBI Taxonomy" id="7176"/>
    <lineage>
        <taxon>Eukaryota</taxon>
        <taxon>Metazoa</taxon>
        <taxon>Ecdysozoa</taxon>
        <taxon>Arthropoda</taxon>
        <taxon>Hexapoda</taxon>
        <taxon>Insecta</taxon>
        <taxon>Pterygota</taxon>
        <taxon>Neoptera</taxon>
        <taxon>Endopterygota</taxon>
        <taxon>Diptera</taxon>
        <taxon>Nematocera</taxon>
        <taxon>Culicoidea</taxon>
        <taxon>Culicidae</taxon>
        <taxon>Culicinae</taxon>
        <taxon>Culicini</taxon>
        <taxon>Culex</taxon>
        <taxon>Culex</taxon>
    </lineage>
</organism>
<dbReference type="PANTHER" id="PTHR23226:SF416">
    <property type="entry name" value="FI01424P"/>
    <property type="match status" value="1"/>
</dbReference>
<dbReference type="PANTHER" id="PTHR23226">
    <property type="entry name" value="ZINC FINGER AND SCAN DOMAIN-CONTAINING"/>
    <property type="match status" value="1"/>
</dbReference>
<dbReference type="InterPro" id="IPR012934">
    <property type="entry name" value="Znf_AD"/>
</dbReference>
<feature type="domain" description="C2H2-type" evidence="11">
    <location>
        <begin position="496"/>
        <end position="524"/>
    </location>
</feature>
<dbReference type="EMBL" id="DS232110">
    <property type="protein sequence ID" value="EDS35078.1"/>
    <property type="molecule type" value="Genomic_DNA"/>
</dbReference>
<evidence type="ECO:0000256" key="1">
    <source>
        <dbReference type="ARBA" id="ARBA00004123"/>
    </source>
</evidence>
<protein>
    <submittedName>
        <fullName evidence="13 14">Zinc finger protein</fullName>
    </submittedName>
</protein>
<dbReference type="GO" id="GO:0005634">
    <property type="term" value="C:nucleus"/>
    <property type="evidence" value="ECO:0007669"/>
    <property type="project" value="UniProtKB-SubCell"/>
</dbReference>
<dbReference type="Pfam" id="PF13912">
    <property type="entry name" value="zf-C2H2_6"/>
    <property type="match status" value="1"/>
</dbReference>
<evidence type="ECO:0000256" key="5">
    <source>
        <dbReference type="ARBA" id="ARBA00022833"/>
    </source>
</evidence>
<reference evidence="14" key="2">
    <citation type="submission" date="2020-05" db="UniProtKB">
        <authorList>
            <consortium name="EnsemblMetazoa"/>
        </authorList>
    </citation>
    <scope>IDENTIFICATION</scope>
    <source>
        <strain evidence="14">JHB</strain>
    </source>
</reference>
<keyword evidence="3" id="KW-0677">Repeat</keyword>
<dbReference type="eggNOG" id="KOG1721">
    <property type="taxonomic scope" value="Eukaryota"/>
</dbReference>
<proteinExistence type="predicted"/>
<feature type="domain" description="C2H2-type" evidence="11">
    <location>
        <begin position="268"/>
        <end position="295"/>
    </location>
</feature>
<accession>B0WUT6</accession>
<feature type="binding site" evidence="10">
    <location>
        <position position="13"/>
    </location>
    <ligand>
        <name>Zn(2+)</name>
        <dbReference type="ChEBI" id="CHEBI:29105"/>
    </ligand>
</feature>
<dbReference type="HOGENOM" id="CLU_002678_94_1_1"/>
<feature type="domain" description="C2H2-type" evidence="11">
    <location>
        <begin position="357"/>
        <end position="379"/>
    </location>
</feature>
<feature type="domain" description="C2H2-type" evidence="11">
    <location>
        <begin position="468"/>
        <end position="495"/>
    </location>
</feature>
<evidence type="ECO:0000313" key="15">
    <source>
        <dbReference type="Proteomes" id="UP000002320"/>
    </source>
</evidence>
<dbReference type="Pfam" id="PF00096">
    <property type="entry name" value="zf-C2H2"/>
    <property type="match status" value="4"/>
</dbReference>
<feature type="domain" description="C2H2-type" evidence="11">
    <location>
        <begin position="230"/>
        <end position="258"/>
    </location>
</feature>
<dbReference type="Pfam" id="PF13894">
    <property type="entry name" value="zf-C2H2_4"/>
    <property type="match status" value="1"/>
</dbReference>
<dbReference type="VEuPathDB" id="VectorBase:CPIJ011160"/>
<keyword evidence="7" id="KW-0804">Transcription</keyword>
<reference evidence="13" key="1">
    <citation type="submission" date="2007-03" db="EMBL/GenBank/DDBJ databases">
        <title>Annotation of Culex pipiens quinquefasciatus.</title>
        <authorList>
            <consortium name="The Broad Institute Genome Sequencing Platform"/>
            <person name="Atkinson P.W."/>
            <person name="Hemingway J."/>
            <person name="Christensen B.M."/>
            <person name="Higgs S."/>
            <person name="Kodira C."/>
            <person name="Hannick L."/>
            <person name="Megy K."/>
            <person name="O'Leary S."/>
            <person name="Pearson M."/>
            <person name="Haas B.J."/>
            <person name="Mauceli E."/>
            <person name="Wortman J.R."/>
            <person name="Lee N.H."/>
            <person name="Guigo R."/>
            <person name="Stanke M."/>
            <person name="Alvarado L."/>
            <person name="Amedeo P."/>
            <person name="Antoine C.H."/>
            <person name="Arensburger P."/>
            <person name="Bidwell S.L."/>
            <person name="Crawford M."/>
            <person name="Camaro F."/>
            <person name="Devon K."/>
            <person name="Engels R."/>
            <person name="Hammond M."/>
            <person name="Howarth C."/>
            <person name="Koehrsen M."/>
            <person name="Lawson D."/>
            <person name="Montgomery P."/>
            <person name="Nene V."/>
            <person name="Nusbaum C."/>
            <person name="Puiu D."/>
            <person name="Romero-Severson J."/>
            <person name="Severson D.W."/>
            <person name="Shumway M."/>
            <person name="Sisk P."/>
            <person name="Stolte C."/>
            <person name="Zeng Q."/>
            <person name="Eisenstadt E."/>
            <person name="Fraser-Liggett C."/>
            <person name="Strausberg R."/>
            <person name="Galagan J."/>
            <person name="Birren B."/>
            <person name="Collins F.H."/>
        </authorList>
    </citation>
    <scope>NUCLEOTIDE SEQUENCE [LARGE SCALE GENOMIC DNA]</scope>
    <source>
        <strain evidence="13">JHB</strain>
    </source>
</reference>
<dbReference type="OMA" id="VGNEMEC"/>
<feature type="domain" description="C2H2-type" evidence="11">
    <location>
        <begin position="383"/>
        <end position="410"/>
    </location>
</feature>
<feature type="domain" description="C2H2-type" evidence="11">
    <location>
        <begin position="439"/>
        <end position="467"/>
    </location>
</feature>
<evidence type="ECO:0000256" key="9">
    <source>
        <dbReference type="PROSITE-ProRule" id="PRU00042"/>
    </source>
</evidence>
<dbReference type="PROSITE" id="PS50157">
    <property type="entry name" value="ZINC_FINGER_C2H2_2"/>
    <property type="match status" value="11"/>
</dbReference>
<keyword evidence="4 9" id="KW-0863">Zinc-finger</keyword>
<evidence type="ECO:0000256" key="4">
    <source>
        <dbReference type="ARBA" id="ARBA00022771"/>
    </source>
</evidence>
<dbReference type="SMART" id="SM00868">
    <property type="entry name" value="zf-AD"/>
    <property type="match status" value="1"/>
</dbReference>
<comment type="subcellular location">
    <subcellularLocation>
        <location evidence="1">Nucleus</location>
    </subcellularLocation>
</comment>
<evidence type="ECO:0000256" key="8">
    <source>
        <dbReference type="ARBA" id="ARBA00023242"/>
    </source>
</evidence>
<dbReference type="InterPro" id="IPR036236">
    <property type="entry name" value="Znf_C2H2_sf"/>
</dbReference>
<keyword evidence="5 10" id="KW-0862">Zinc</keyword>
<dbReference type="Gene3D" id="3.30.160.60">
    <property type="entry name" value="Classic Zinc Finger"/>
    <property type="match status" value="8"/>
</dbReference>
<name>B0WUT6_CULQU</name>
<feature type="domain" description="C2H2-type" evidence="11">
    <location>
        <begin position="294"/>
        <end position="321"/>
    </location>
</feature>
<evidence type="ECO:0000256" key="6">
    <source>
        <dbReference type="ARBA" id="ARBA00023015"/>
    </source>
</evidence>
<dbReference type="Proteomes" id="UP000002320">
    <property type="component" value="Unassembled WGS sequence"/>
</dbReference>
<feature type="domain" description="ZAD" evidence="12">
    <location>
        <begin position="11"/>
        <end position="95"/>
    </location>
</feature>
<evidence type="ECO:0000313" key="13">
    <source>
        <dbReference type="EMBL" id="EDS35078.1"/>
    </source>
</evidence>
<dbReference type="EnsemblMetazoa" id="CPIJ011160-RA">
    <property type="protein sequence ID" value="CPIJ011160-PA"/>
    <property type="gene ID" value="CPIJ011160"/>
</dbReference>
<keyword evidence="15" id="KW-1185">Reference proteome</keyword>
<dbReference type="SMART" id="SM00355">
    <property type="entry name" value="ZnF_C2H2"/>
    <property type="match status" value="11"/>
</dbReference>
<keyword evidence="6" id="KW-0805">Transcription regulation</keyword>
<dbReference type="GO" id="GO:0008270">
    <property type="term" value="F:zinc ion binding"/>
    <property type="evidence" value="ECO:0007669"/>
    <property type="project" value="UniProtKB-UniRule"/>
</dbReference>
<evidence type="ECO:0000259" key="12">
    <source>
        <dbReference type="PROSITE" id="PS51915"/>
    </source>
</evidence>
<dbReference type="GO" id="GO:0000978">
    <property type="term" value="F:RNA polymerase II cis-regulatory region sequence-specific DNA binding"/>
    <property type="evidence" value="ECO:0007669"/>
    <property type="project" value="TreeGrafter"/>
</dbReference>
<keyword evidence="8" id="KW-0539">Nucleus</keyword>
<evidence type="ECO:0000256" key="3">
    <source>
        <dbReference type="ARBA" id="ARBA00022737"/>
    </source>
</evidence>
<feature type="domain" description="C2H2-type" evidence="11">
    <location>
        <begin position="322"/>
        <end position="349"/>
    </location>
</feature>
<dbReference type="AlphaFoldDB" id="B0WUT6"/>